<gene>
    <name evidence="2" type="ORF">Rhow_001096</name>
</gene>
<dbReference type="EMBL" id="BHYM01000015">
    <property type="protein sequence ID" value="GCE38102.1"/>
    <property type="molecule type" value="Genomic_DNA"/>
</dbReference>
<dbReference type="AlphaFoldDB" id="A0A402C3H7"/>
<feature type="region of interest" description="Disordered" evidence="1">
    <location>
        <begin position="1"/>
        <end position="32"/>
    </location>
</feature>
<organism evidence="2 3">
    <name type="scientific">Rhodococcus wratislaviensis</name>
    <name type="common">Tsukamurella wratislaviensis</name>
    <dbReference type="NCBI Taxonomy" id="44752"/>
    <lineage>
        <taxon>Bacteria</taxon>
        <taxon>Bacillati</taxon>
        <taxon>Actinomycetota</taxon>
        <taxon>Actinomycetes</taxon>
        <taxon>Mycobacteriales</taxon>
        <taxon>Nocardiaceae</taxon>
        <taxon>Rhodococcus</taxon>
    </lineage>
</organism>
<evidence type="ECO:0000313" key="2">
    <source>
        <dbReference type="EMBL" id="GCE38102.1"/>
    </source>
</evidence>
<dbReference type="Proteomes" id="UP000287519">
    <property type="component" value="Unassembled WGS sequence"/>
</dbReference>
<protein>
    <submittedName>
        <fullName evidence="2">Uncharacterized protein</fullName>
    </submittedName>
</protein>
<reference evidence="2 3" key="1">
    <citation type="submission" date="2018-11" db="EMBL/GenBank/DDBJ databases">
        <title>Microbial catabolism of amino acid.</title>
        <authorList>
            <person name="Hibi M."/>
            <person name="Ogawa J."/>
        </authorList>
    </citation>
    <scope>NUCLEOTIDE SEQUENCE [LARGE SCALE GENOMIC DNA]</scope>
    <source>
        <strain evidence="2 3">C31-06</strain>
    </source>
</reference>
<name>A0A402C3H7_RHOWR</name>
<comment type="caution">
    <text evidence="2">The sequence shown here is derived from an EMBL/GenBank/DDBJ whole genome shotgun (WGS) entry which is preliminary data.</text>
</comment>
<evidence type="ECO:0000256" key="1">
    <source>
        <dbReference type="SAM" id="MobiDB-lite"/>
    </source>
</evidence>
<sequence length="62" mass="6607">MRRVRLTTLSQPLGARASGYRTHPSRSDSQANRTCVALTPPTATPTAYRGGGAFVPARHGVE</sequence>
<evidence type="ECO:0000313" key="3">
    <source>
        <dbReference type="Proteomes" id="UP000287519"/>
    </source>
</evidence>
<keyword evidence="3" id="KW-1185">Reference proteome</keyword>
<accession>A0A402C3H7</accession>
<proteinExistence type="predicted"/>